<protein>
    <submittedName>
        <fullName evidence="2">Uncharacterized protein</fullName>
    </submittedName>
</protein>
<gene>
    <name evidence="2" type="ORF">B0T18DRAFT_66073</name>
</gene>
<feature type="region of interest" description="Disordered" evidence="1">
    <location>
        <begin position="174"/>
        <end position="203"/>
    </location>
</feature>
<proteinExistence type="predicted"/>
<evidence type="ECO:0000313" key="2">
    <source>
        <dbReference type="EMBL" id="KAK0751271.1"/>
    </source>
</evidence>
<name>A0AA40F599_9PEZI</name>
<evidence type="ECO:0000313" key="3">
    <source>
        <dbReference type="Proteomes" id="UP001172155"/>
    </source>
</evidence>
<dbReference type="Proteomes" id="UP001172155">
    <property type="component" value="Unassembled WGS sequence"/>
</dbReference>
<feature type="compositionally biased region" description="Basic and acidic residues" evidence="1">
    <location>
        <begin position="180"/>
        <end position="192"/>
    </location>
</feature>
<comment type="caution">
    <text evidence="2">The sequence shown here is derived from an EMBL/GenBank/DDBJ whole genome shotgun (WGS) entry which is preliminary data.</text>
</comment>
<organism evidence="2 3">
    <name type="scientific">Schizothecium vesticola</name>
    <dbReference type="NCBI Taxonomy" id="314040"/>
    <lineage>
        <taxon>Eukaryota</taxon>
        <taxon>Fungi</taxon>
        <taxon>Dikarya</taxon>
        <taxon>Ascomycota</taxon>
        <taxon>Pezizomycotina</taxon>
        <taxon>Sordariomycetes</taxon>
        <taxon>Sordariomycetidae</taxon>
        <taxon>Sordariales</taxon>
        <taxon>Schizotheciaceae</taxon>
        <taxon>Schizothecium</taxon>
    </lineage>
</organism>
<accession>A0AA40F599</accession>
<dbReference type="AlphaFoldDB" id="A0AA40F599"/>
<dbReference type="EMBL" id="JAUKUD010000002">
    <property type="protein sequence ID" value="KAK0751271.1"/>
    <property type="molecule type" value="Genomic_DNA"/>
</dbReference>
<sequence length="262" mass="28953">MDRRRDCAGVLWSRTPRIAPDATPPGTSTLDLAPRRVKASENQGSCSSCVRRPGTRRGRRCGNTRANGSLSSRISLGKEALRKTDPARTLAFSVQSAPQLQRRRRDEWQRLGSVGSSSSSCVCLCCGTLAQGWSRPSQRRQRPAGRGPGPRFPATTNKLCEVNLGVQVASPMGEQLSTRSMEEHDRRHDDRSSPCGHRSIGPSGTLSALERIRALNGCFLSAREAFLQRTPRRGQSGEDCWISAKPRSLTTIDWPYQTRRPR</sequence>
<keyword evidence="3" id="KW-1185">Reference proteome</keyword>
<feature type="region of interest" description="Disordered" evidence="1">
    <location>
        <begin position="136"/>
        <end position="156"/>
    </location>
</feature>
<reference evidence="2" key="1">
    <citation type="submission" date="2023-06" db="EMBL/GenBank/DDBJ databases">
        <title>Genome-scale phylogeny and comparative genomics of the fungal order Sordariales.</title>
        <authorList>
            <consortium name="Lawrence Berkeley National Laboratory"/>
            <person name="Hensen N."/>
            <person name="Bonometti L."/>
            <person name="Westerberg I."/>
            <person name="Brannstrom I.O."/>
            <person name="Guillou S."/>
            <person name="Cros-Aarteil S."/>
            <person name="Calhoun S."/>
            <person name="Haridas S."/>
            <person name="Kuo A."/>
            <person name="Mondo S."/>
            <person name="Pangilinan J."/>
            <person name="Riley R."/>
            <person name="LaButti K."/>
            <person name="Andreopoulos B."/>
            <person name="Lipzen A."/>
            <person name="Chen C."/>
            <person name="Yanf M."/>
            <person name="Daum C."/>
            <person name="Ng V."/>
            <person name="Clum A."/>
            <person name="Steindorff A."/>
            <person name="Ohm R."/>
            <person name="Martin F."/>
            <person name="Silar P."/>
            <person name="Natvig D."/>
            <person name="Lalanne C."/>
            <person name="Gautier V."/>
            <person name="Ament-velasquez S.L."/>
            <person name="Kruys A."/>
            <person name="Hutchinson M.I."/>
            <person name="Powell A.J."/>
            <person name="Barry K."/>
            <person name="Miller A.N."/>
            <person name="Grigoriev I.V."/>
            <person name="Debuchy R."/>
            <person name="Gladieux P."/>
            <person name="Thoren M.H."/>
            <person name="Johannesson H."/>
        </authorList>
    </citation>
    <scope>NUCLEOTIDE SEQUENCE</scope>
    <source>
        <strain evidence="2">SMH3187-1</strain>
    </source>
</reference>
<evidence type="ECO:0000256" key="1">
    <source>
        <dbReference type="SAM" id="MobiDB-lite"/>
    </source>
</evidence>